<evidence type="ECO:0000313" key="2">
    <source>
        <dbReference type="EMBL" id="CAB3373988.1"/>
    </source>
</evidence>
<dbReference type="Proteomes" id="UP000494165">
    <property type="component" value="Unassembled WGS sequence"/>
</dbReference>
<feature type="region of interest" description="Disordered" evidence="1">
    <location>
        <begin position="129"/>
        <end position="157"/>
    </location>
</feature>
<name>A0A8S1CTL9_9INSE</name>
<organism evidence="2 3">
    <name type="scientific">Cloeon dipterum</name>
    <dbReference type="NCBI Taxonomy" id="197152"/>
    <lineage>
        <taxon>Eukaryota</taxon>
        <taxon>Metazoa</taxon>
        <taxon>Ecdysozoa</taxon>
        <taxon>Arthropoda</taxon>
        <taxon>Hexapoda</taxon>
        <taxon>Insecta</taxon>
        <taxon>Pterygota</taxon>
        <taxon>Palaeoptera</taxon>
        <taxon>Ephemeroptera</taxon>
        <taxon>Pisciforma</taxon>
        <taxon>Baetidae</taxon>
        <taxon>Cloeon</taxon>
    </lineage>
</organism>
<comment type="caution">
    <text evidence="2">The sequence shown here is derived from an EMBL/GenBank/DDBJ whole genome shotgun (WGS) entry which is preliminary data.</text>
</comment>
<dbReference type="EMBL" id="CADEPI010000092">
    <property type="protein sequence ID" value="CAB3373988.1"/>
    <property type="molecule type" value="Genomic_DNA"/>
</dbReference>
<sequence length="268" mass="29382">MDLELATYLPLEALDPISRMTAELQDRGGTYSYTAPGWAAYKGVVSKAGSHAALSALTLLSFLFFLNLLQQQLTSGQQQTLLFMVNNTAPVNREGKRMKRAHNATFLAAHSERRLRDLRPNALHARRLKRSASKLLRERSTEPSMPALEPPHPLATPPTAELTPPVMLEGLPRGSALQLSAWLSGQMSADQLMTDLADTLANCRAAVACIVHRDSNNHPSNENTVRKLLLEAGEFTEVGRIKEACASLLHSTKEECTTLARAFTSLLD</sequence>
<keyword evidence="3" id="KW-1185">Reference proteome</keyword>
<protein>
    <submittedName>
        <fullName evidence="2">Uncharacterized protein</fullName>
    </submittedName>
</protein>
<evidence type="ECO:0000256" key="1">
    <source>
        <dbReference type="SAM" id="MobiDB-lite"/>
    </source>
</evidence>
<dbReference type="AlphaFoldDB" id="A0A8S1CTL9"/>
<gene>
    <name evidence="2" type="ORF">CLODIP_2_CD13464</name>
</gene>
<reference evidence="2 3" key="1">
    <citation type="submission" date="2020-04" db="EMBL/GenBank/DDBJ databases">
        <authorList>
            <person name="Alioto T."/>
            <person name="Alioto T."/>
            <person name="Gomez Garrido J."/>
        </authorList>
    </citation>
    <scope>NUCLEOTIDE SEQUENCE [LARGE SCALE GENOMIC DNA]</scope>
</reference>
<accession>A0A8S1CTL9</accession>
<evidence type="ECO:0000313" key="3">
    <source>
        <dbReference type="Proteomes" id="UP000494165"/>
    </source>
</evidence>
<proteinExistence type="predicted"/>